<reference evidence="3" key="1">
    <citation type="journal article" date="2013" name="Genome Announc.">
        <title>Draft Genome Sequence of Agarivorans albus Strain MKT 106T, an Agarolytic Marine Bacterium.</title>
        <authorList>
            <person name="Yasuike M."/>
            <person name="Nakamura Y."/>
            <person name="Kai W."/>
            <person name="Fujiwara A."/>
            <person name="Fukui Y."/>
            <person name="Satomi M."/>
            <person name="Sano M."/>
        </authorList>
    </citation>
    <scope>NUCLEOTIDE SEQUENCE [LARGE SCALE GENOMIC DNA]</scope>
</reference>
<accession>R9PRG5</accession>
<protein>
    <recommendedName>
        <fullName evidence="1">Glycine cleavage system transcriptional repressor</fullName>
    </recommendedName>
</protein>
<keyword evidence="4" id="KW-1185">Reference proteome</keyword>
<dbReference type="AlphaFoldDB" id="R9PRG5"/>
<feature type="domain" description="ACT" evidence="2">
    <location>
        <begin position="93"/>
        <end position="175"/>
    </location>
</feature>
<dbReference type="STRING" id="1331007.AALB_3960"/>
<dbReference type="EMBL" id="BARX01000036">
    <property type="protein sequence ID" value="GAD03880.1"/>
    <property type="molecule type" value="Genomic_DNA"/>
</dbReference>
<proteinExistence type="predicted"/>
<dbReference type="InterPro" id="IPR002912">
    <property type="entry name" value="ACT_dom"/>
</dbReference>
<dbReference type="InterPro" id="IPR045865">
    <property type="entry name" value="ACT-like_dom_sf"/>
</dbReference>
<keyword evidence="1" id="KW-0678">Repressor</keyword>
<dbReference type="PANTHER" id="PTHR34875">
    <property type="entry name" value="UPF0237 PROTEIN MJ1558"/>
    <property type="match status" value="1"/>
</dbReference>
<gene>
    <name evidence="3" type="ORF">AALB_3960</name>
</gene>
<evidence type="ECO:0000313" key="4">
    <source>
        <dbReference type="Proteomes" id="UP000014461"/>
    </source>
</evidence>
<dbReference type="FunFam" id="3.30.70.260:FF:000005">
    <property type="entry name" value="Glycine cleavage system transcriptional repressor"/>
    <property type="match status" value="1"/>
</dbReference>
<dbReference type="InterPro" id="IPR050990">
    <property type="entry name" value="UPF0237/GcvR_regulator"/>
</dbReference>
<dbReference type="GO" id="GO:0005737">
    <property type="term" value="C:cytoplasm"/>
    <property type="evidence" value="ECO:0007669"/>
    <property type="project" value="UniProtKB-SubCell"/>
</dbReference>
<dbReference type="PIRSF" id="PIRSF028103">
    <property type="entry name" value="GcvR"/>
    <property type="match status" value="1"/>
</dbReference>
<dbReference type="Gene3D" id="3.30.70.260">
    <property type="match status" value="2"/>
</dbReference>
<dbReference type="Pfam" id="PF13740">
    <property type="entry name" value="ACT_6"/>
    <property type="match status" value="1"/>
</dbReference>
<organism evidence="3 4">
    <name type="scientific">Agarivorans albus MKT 106</name>
    <dbReference type="NCBI Taxonomy" id="1331007"/>
    <lineage>
        <taxon>Bacteria</taxon>
        <taxon>Pseudomonadati</taxon>
        <taxon>Pseudomonadota</taxon>
        <taxon>Gammaproteobacteria</taxon>
        <taxon>Alteromonadales</taxon>
        <taxon>Alteromonadaceae</taxon>
        <taxon>Agarivorans</taxon>
    </lineage>
</organism>
<dbReference type="Proteomes" id="UP000014461">
    <property type="component" value="Unassembled WGS sequence"/>
</dbReference>
<dbReference type="PANTHER" id="PTHR34875:SF5">
    <property type="entry name" value="GLYCINE CLEAVAGE SYSTEM TRANSCRIPTIONAL REPRESSOR"/>
    <property type="match status" value="1"/>
</dbReference>
<name>R9PRG5_AGAAL</name>
<comment type="caution">
    <text evidence="3">The sequence shown here is derived from an EMBL/GenBank/DDBJ whole genome shotgun (WGS) entry which is preliminary data.</text>
</comment>
<dbReference type="PROSITE" id="PS51671">
    <property type="entry name" value="ACT"/>
    <property type="match status" value="1"/>
</dbReference>
<dbReference type="RefSeq" id="WP_016403647.1">
    <property type="nucleotide sequence ID" value="NZ_BARX01000036.1"/>
</dbReference>
<comment type="subcellular location">
    <subcellularLocation>
        <location evidence="1">Cytoplasm</location>
    </subcellularLocation>
</comment>
<dbReference type="SUPFAM" id="SSF55021">
    <property type="entry name" value="ACT-like"/>
    <property type="match status" value="2"/>
</dbReference>
<evidence type="ECO:0000259" key="2">
    <source>
        <dbReference type="PROSITE" id="PS51671"/>
    </source>
</evidence>
<keyword evidence="1" id="KW-0804">Transcription</keyword>
<dbReference type="GO" id="GO:0006355">
    <property type="term" value="P:regulation of DNA-templated transcription"/>
    <property type="evidence" value="ECO:0007669"/>
    <property type="project" value="UniProtKB-UniRule"/>
</dbReference>
<keyword evidence="1" id="KW-0963">Cytoplasm</keyword>
<dbReference type="InterPro" id="IPR016867">
    <property type="entry name" value="GcvR"/>
</dbReference>
<evidence type="ECO:0000256" key="1">
    <source>
        <dbReference type="PIRNR" id="PIRNR028103"/>
    </source>
</evidence>
<dbReference type="OrthoDB" id="5814713at2"/>
<evidence type="ECO:0000313" key="3">
    <source>
        <dbReference type="EMBL" id="GAD03880.1"/>
    </source>
</evidence>
<sequence>MSQHLVVTAVGSNRPGIVNQLTQLVSSCGCNIVDSRMALFGSEFTLIMLVAGTHNAIIQIETRLPATAQELQLLTVMKKTSRHELIDYSHAAVLQLTLPDATGVISKVTQFISDHQMNMVSLKSNLFTKNNIEMLHAEFDVKLNQTHQPEQIEQAFAQLCQELGSEQFNLQILSN</sequence>